<proteinExistence type="inferred from homology"/>
<evidence type="ECO:0000256" key="5">
    <source>
        <dbReference type="PIRSR" id="PIRSR606710-2"/>
    </source>
</evidence>
<dbReference type="OrthoDB" id="273314at2"/>
<keyword evidence="3 6" id="KW-0378">Hydrolase</keyword>
<evidence type="ECO:0000256" key="3">
    <source>
        <dbReference type="ARBA" id="ARBA00022801"/>
    </source>
</evidence>
<keyword evidence="2" id="KW-0732">Signal</keyword>
<evidence type="ECO:0000256" key="6">
    <source>
        <dbReference type="RuleBase" id="RU361187"/>
    </source>
</evidence>
<evidence type="ECO:0000313" key="8">
    <source>
        <dbReference type="Proteomes" id="UP000049979"/>
    </source>
</evidence>
<dbReference type="EMBL" id="CVRR01000004">
    <property type="protein sequence ID" value="CRL32341.1"/>
    <property type="molecule type" value="Genomic_DNA"/>
</dbReference>
<feature type="site" description="Important for catalytic activity, responsible for pKa modulation of the active site Glu and correct orientation of both the proton donor and substrate" evidence="5">
    <location>
        <position position="137"/>
    </location>
</feature>
<dbReference type="RefSeq" id="WP_055066813.1">
    <property type="nucleotide sequence ID" value="NZ_CP173697.1"/>
</dbReference>
<comment type="similarity">
    <text evidence="1 6">Belongs to the glycosyl hydrolase 43 family.</text>
</comment>
<dbReference type="GeneID" id="99746647"/>
<dbReference type="Gene3D" id="2.115.10.20">
    <property type="entry name" value="Glycosyl hydrolase domain, family 43"/>
    <property type="match status" value="1"/>
</dbReference>
<organism evidence="7 8">
    <name type="scientific">Roseburia faecis</name>
    <dbReference type="NCBI Taxonomy" id="301302"/>
    <lineage>
        <taxon>Bacteria</taxon>
        <taxon>Bacillati</taxon>
        <taxon>Bacillota</taxon>
        <taxon>Clostridia</taxon>
        <taxon>Lachnospirales</taxon>
        <taxon>Lachnospiraceae</taxon>
        <taxon>Roseburia</taxon>
    </lineage>
</organism>
<dbReference type="PIRSF" id="PIRSF025414">
    <property type="entry name" value="Alpha-L-arabinofuranosidase"/>
    <property type="match status" value="1"/>
</dbReference>
<evidence type="ECO:0000256" key="2">
    <source>
        <dbReference type="ARBA" id="ARBA00022729"/>
    </source>
</evidence>
<dbReference type="InterPro" id="IPR016828">
    <property type="entry name" value="Alpha-L-arabinofuranosidase"/>
</dbReference>
<keyword evidence="8" id="KW-1185">Reference proteome</keyword>
<sequence>MDKRLKFNEPWILQRADPYVYEKDGWYYFTASVPAYDSIVLRRAKKLADLPQAEEVVIWKKHESGPMSKHIWAPELHYLEGKWYIYFAGGEEEDIWKIRPYVLECQGQDPLADAWVEKGKMQRADGDEFSFEAFSLDATVFEDAGDYYYVWAEKVGVGKQISNLYIAKMESPCKLATVQVLLTTPDYDWERVGFWVNEGPAVIHHGDKLYLTYSASDTGVAYCVGMLTATSGTDLLDPLNWRKERHPVLQSSYEKGIYGPGHNSFTKDEDGNDIMVYHARTETEIEGNPLYNPNRHAHLMQVQWDENGKPVFAYD</sequence>
<dbReference type="PANTHER" id="PTHR43817">
    <property type="entry name" value="GLYCOSYL HYDROLASE"/>
    <property type="match status" value="1"/>
</dbReference>
<dbReference type="GO" id="GO:0004553">
    <property type="term" value="F:hydrolase activity, hydrolyzing O-glycosyl compounds"/>
    <property type="evidence" value="ECO:0007669"/>
    <property type="project" value="InterPro"/>
</dbReference>
<dbReference type="GO" id="GO:0005975">
    <property type="term" value="P:carbohydrate metabolic process"/>
    <property type="evidence" value="ECO:0007669"/>
    <property type="project" value="InterPro"/>
</dbReference>
<evidence type="ECO:0000256" key="4">
    <source>
        <dbReference type="ARBA" id="ARBA00023295"/>
    </source>
</evidence>
<name>A0A0M6WB85_9FIRM</name>
<protein>
    <submittedName>
        <fullName evidence="7">Alpha-N-arabinofuranosidase</fullName>
    </submittedName>
</protein>
<keyword evidence="4 6" id="KW-0326">Glycosidase</keyword>
<dbReference type="STRING" id="301302.ERS852420_00277"/>
<dbReference type="SUPFAM" id="SSF75005">
    <property type="entry name" value="Arabinanase/levansucrase/invertase"/>
    <property type="match status" value="1"/>
</dbReference>
<dbReference type="InterPro" id="IPR023296">
    <property type="entry name" value="Glyco_hydro_beta-prop_sf"/>
</dbReference>
<dbReference type="InterPro" id="IPR006710">
    <property type="entry name" value="Glyco_hydro_43"/>
</dbReference>
<dbReference type="AlphaFoldDB" id="A0A0M6WB85"/>
<dbReference type="Pfam" id="PF04616">
    <property type="entry name" value="Glyco_hydro_43"/>
    <property type="match status" value="1"/>
</dbReference>
<accession>A0A0M6WB85</accession>
<reference evidence="8" key="1">
    <citation type="submission" date="2015-05" db="EMBL/GenBank/DDBJ databases">
        <authorList>
            <consortium name="Pathogen Informatics"/>
        </authorList>
    </citation>
    <scope>NUCLEOTIDE SEQUENCE [LARGE SCALE GENOMIC DNA]</scope>
    <source>
        <strain evidence="8">M72</strain>
    </source>
</reference>
<dbReference type="PANTHER" id="PTHR43817:SF1">
    <property type="entry name" value="HYDROLASE, FAMILY 43, PUTATIVE (AFU_ORTHOLOGUE AFUA_3G01660)-RELATED"/>
    <property type="match status" value="1"/>
</dbReference>
<evidence type="ECO:0000256" key="1">
    <source>
        <dbReference type="ARBA" id="ARBA00009865"/>
    </source>
</evidence>
<evidence type="ECO:0000313" key="7">
    <source>
        <dbReference type="EMBL" id="CRL32341.1"/>
    </source>
</evidence>
<gene>
    <name evidence="7" type="ORF">M72_20151</name>
</gene>
<dbReference type="Proteomes" id="UP000049979">
    <property type="component" value="Unassembled WGS sequence"/>
</dbReference>